<keyword evidence="2 7" id="KW-0808">Transferase</keyword>
<dbReference type="SUPFAM" id="SSF47616">
    <property type="entry name" value="GST C-terminal domain-like"/>
    <property type="match status" value="1"/>
</dbReference>
<dbReference type="InterPro" id="IPR040079">
    <property type="entry name" value="Glutathione_S-Trfase"/>
</dbReference>
<dbReference type="Pfam" id="PF14497">
    <property type="entry name" value="GST_C_3"/>
    <property type="match status" value="1"/>
</dbReference>
<dbReference type="EMBL" id="GBHO01043352">
    <property type="protein sequence ID" value="JAG00252.1"/>
    <property type="molecule type" value="Transcribed_RNA"/>
</dbReference>
<evidence type="ECO:0000313" key="8">
    <source>
        <dbReference type="EMBL" id="JAQ15749.1"/>
    </source>
</evidence>
<feature type="domain" description="GST N-terminal" evidence="5">
    <location>
        <begin position="61"/>
        <end position="138"/>
    </location>
</feature>
<dbReference type="Gene3D" id="3.40.30.10">
    <property type="entry name" value="Glutaredoxin"/>
    <property type="match status" value="1"/>
</dbReference>
<dbReference type="InterPro" id="IPR036282">
    <property type="entry name" value="Glutathione-S-Trfase_C_sf"/>
</dbReference>
<gene>
    <name evidence="7" type="primary">GST1_13</name>
    <name evidence="8" type="synonym">GST1_23</name>
    <name evidence="7" type="ORF">CM83_59577</name>
    <name evidence="8" type="ORF">g.55658</name>
</gene>
<organism evidence="7">
    <name type="scientific">Lygus hesperus</name>
    <name type="common">Western plant bug</name>
    <dbReference type="NCBI Taxonomy" id="30085"/>
    <lineage>
        <taxon>Eukaryota</taxon>
        <taxon>Metazoa</taxon>
        <taxon>Ecdysozoa</taxon>
        <taxon>Arthropoda</taxon>
        <taxon>Hexapoda</taxon>
        <taxon>Insecta</taxon>
        <taxon>Pterygota</taxon>
        <taxon>Neoptera</taxon>
        <taxon>Paraneoptera</taxon>
        <taxon>Hemiptera</taxon>
        <taxon>Heteroptera</taxon>
        <taxon>Panheteroptera</taxon>
        <taxon>Cimicomorpha</taxon>
        <taxon>Miridae</taxon>
        <taxon>Mirini</taxon>
        <taxon>Lygus</taxon>
    </lineage>
</organism>
<comment type="similarity">
    <text evidence="3">Belongs to the GST superfamily. Sigma family.</text>
</comment>
<evidence type="ECO:0000313" key="7">
    <source>
        <dbReference type="EMBL" id="JAG00252.1"/>
    </source>
</evidence>
<evidence type="ECO:0000259" key="5">
    <source>
        <dbReference type="PROSITE" id="PS50404"/>
    </source>
</evidence>
<dbReference type="SFLD" id="SFLDG01205">
    <property type="entry name" value="AMPS.1"/>
    <property type="match status" value="1"/>
</dbReference>
<dbReference type="PROSITE" id="PS50404">
    <property type="entry name" value="GST_NTER"/>
    <property type="match status" value="1"/>
</dbReference>
<dbReference type="GO" id="GO:0004364">
    <property type="term" value="F:glutathione transferase activity"/>
    <property type="evidence" value="ECO:0007669"/>
    <property type="project" value="UniProtKB-EC"/>
</dbReference>
<dbReference type="EC" id="2.5.1.18" evidence="1"/>
<evidence type="ECO:0000256" key="4">
    <source>
        <dbReference type="ARBA" id="ARBA00047960"/>
    </source>
</evidence>
<sequence length="255" mass="29007">ESNVTCRNVLPAALGFRVKVNKVRYLICDIYKYLRQVVTIIPTHRKTPSFSIVSHHILKMPVYKVTYFDVRARGEPIRWLLSYLGEEFIDNRIKHSDWATLKKDVLFGKLPVLDVDGDRIYQTGAICRFLGKKAKLAGDNDWESIQIDSIQGTIDDLMAAMGPIRRAEGEEKEKLMNQLKTETVPYYFGIYNDNAKSGYLANGKLSWVDIFFICIVDSMEGVLGEGCLDNFPNLKALKAKVVSLPGIKEWIAKRP</sequence>
<proteinExistence type="inferred from homology"/>
<reference evidence="7" key="2">
    <citation type="submission" date="2014-07" db="EMBL/GenBank/DDBJ databases">
        <authorList>
            <person name="Hull J."/>
        </authorList>
    </citation>
    <scope>NUCLEOTIDE SEQUENCE</scope>
</reference>
<evidence type="ECO:0000256" key="1">
    <source>
        <dbReference type="ARBA" id="ARBA00012452"/>
    </source>
</evidence>
<protein>
    <recommendedName>
        <fullName evidence="1">glutathione transferase</fullName>
        <ecNumber evidence="1">2.5.1.18</ecNumber>
    </recommendedName>
</protein>
<accession>A0A0A9VVI2</accession>
<name>A0A0A9VVI2_LYGHE</name>
<dbReference type="InterPro" id="IPR004045">
    <property type="entry name" value="Glutathione_S-Trfase_N"/>
</dbReference>
<dbReference type="SFLD" id="SFLDG00363">
    <property type="entry name" value="AMPS_(cytGST):_Alpha-__Mu-__Pi"/>
    <property type="match status" value="1"/>
</dbReference>
<dbReference type="InterPro" id="IPR050213">
    <property type="entry name" value="GST_superfamily"/>
</dbReference>
<dbReference type="SFLD" id="SFLDS00019">
    <property type="entry name" value="Glutathione_Transferase_(cytos"/>
    <property type="match status" value="1"/>
</dbReference>
<dbReference type="InterPro" id="IPR004046">
    <property type="entry name" value="GST_C"/>
</dbReference>
<feature type="non-terminal residue" evidence="7">
    <location>
        <position position="1"/>
    </location>
</feature>
<dbReference type="CDD" id="cd03192">
    <property type="entry name" value="GST_C_Sigma_like"/>
    <property type="match status" value="1"/>
</dbReference>
<dbReference type="SUPFAM" id="SSF52833">
    <property type="entry name" value="Thioredoxin-like"/>
    <property type="match status" value="1"/>
</dbReference>
<dbReference type="FunFam" id="1.20.1050.10:FF:000030">
    <property type="entry name" value="Glutathione S-transferase S1"/>
    <property type="match status" value="1"/>
</dbReference>
<evidence type="ECO:0000259" key="6">
    <source>
        <dbReference type="PROSITE" id="PS50405"/>
    </source>
</evidence>
<reference evidence="7" key="1">
    <citation type="journal article" date="2014" name="PLoS ONE">
        <title>Transcriptome-Based Identification of ABC Transporters in the Western Tarnished Plant Bug Lygus hesperus.</title>
        <authorList>
            <person name="Hull J.J."/>
            <person name="Chaney K."/>
            <person name="Geib S.M."/>
            <person name="Fabrick J.A."/>
            <person name="Brent C.S."/>
            <person name="Walsh D."/>
            <person name="Lavine L.C."/>
        </authorList>
    </citation>
    <scope>NUCLEOTIDE SEQUENCE</scope>
</reference>
<dbReference type="EMBL" id="GDHC01002880">
    <property type="protein sequence ID" value="JAQ15749.1"/>
    <property type="molecule type" value="Transcribed_RNA"/>
</dbReference>
<comment type="catalytic activity">
    <reaction evidence="4">
        <text>RX + glutathione = an S-substituted glutathione + a halide anion + H(+)</text>
        <dbReference type="Rhea" id="RHEA:16437"/>
        <dbReference type="ChEBI" id="CHEBI:15378"/>
        <dbReference type="ChEBI" id="CHEBI:16042"/>
        <dbReference type="ChEBI" id="CHEBI:17792"/>
        <dbReference type="ChEBI" id="CHEBI:57925"/>
        <dbReference type="ChEBI" id="CHEBI:90779"/>
        <dbReference type="EC" id="2.5.1.18"/>
    </reaction>
</comment>
<dbReference type="PANTHER" id="PTHR11571">
    <property type="entry name" value="GLUTATHIONE S-TRANSFERASE"/>
    <property type="match status" value="1"/>
</dbReference>
<reference evidence="8" key="3">
    <citation type="journal article" date="2016" name="Gigascience">
        <title>De novo construction of an expanded transcriptome assembly for the western tarnished plant bug, Lygus hesperus.</title>
        <authorList>
            <person name="Tassone E.E."/>
            <person name="Geib S.M."/>
            <person name="Hall B."/>
            <person name="Fabrick J.A."/>
            <person name="Brent C.S."/>
            <person name="Hull J.J."/>
        </authorList>
    </citation>
    <scope>NUCLEOTIDE SEQUENCE</scope>
</reference>
<feature type="domain" description="GST C-terminal" evidence="6">
    <location>
        <begin position="140"/>
        <end position="255"/>
    </location>
</feature>
<dbReference type="CDD" id="cd03039">
    <property type="entry name" value="GST_N_Sigma_like"/>
    <property type="match status" value="1"/>
</dbReference>
<dbReference type="GO" id="GO:0006749">
    <property type="term" value="P:glutathione metabolic process"/>
    <property type="evidence" value="ECO:0007669"/>
    <property type="project" value="TreeGrafter"/>
</dbReference>
<evidence type="ECO:0000256" key="2">
    <source>
        <dbReference type="ARBA" id="ARBA00022679"/>
    </source>
</evidence>
<dbReference type="Pfam" id="PF02798">
    <property type="entry name" value="GST_N"/>
    <property type="match status" value="1"/>
</dbReference>
<evidence type="ECO:0000256" key="3">
    <source>
        <dbReference type="ARBA" id="ARBA00038317"/>
    </source>
</evidence>
<dbReference type="AlphaFoldDB" id="A0A0A9VVI2"/>
<dbReference type="InterPro" id="IPR036249">
    <property type="entry name" value="Thioredoxin-like_sf"/>
</dbReference>
<dbReference type="InterPro" id="IPR010987">
    <property type="entry name" value="Glutathione-S-Trfase_C-like"/>
</dbReference>
<dbReference type="PROSITE" id="PS50405">
    <property type="entry name" value="GST_CTER"/>
    <property type="match status" value="1"/>
</dbReference>
<dbReference type="PANTHER" id="PTHR11571:SF224">
    <property type="entry name" value="HEMATOPOIETIC PROSTAGLANDIN D SYNTHASE"/>
    <property type="match status" value="1"/>
</dbReference>
<dbReference type="Gene3D" id="1.20.1050.10">
    <property type="match status" value="1"/>
</dbReference>